<dbReference type="EMBL" id="WTVR01000058">
    <property type="protein sequence ID" value="NMF90939.1"/>
    <property type="molecule type" value="Genomic_DNA"/>
</dbReference>
<evidence type="ECO:0000313" key="8">
    <source>
        <dbReference type="Proteomes" id="UP000652074"/>
    </source>
</evidence>
<dbReference type="EC" id="2.1.1.72" evidence="2"/>
<accession>A0ABX1MYE0</accession>
<dbReference type="InterPro" id="IPR029063">
    <property type="entry name" value="SAM-dependent_MTases_sf"/>
</dbReference>
<evidence type="ECO:0000259" key="6">
    <source>
        <dbReference type="Pfam" id="PF02384"/>
    </source>
</evidence>
<sequence length="978" mass="109738">MRTLVKRFCERLGYDGDSGLIEPKEFSRVAGVAQALWAAHDQAKLQACFGAWEDHWVPDSSQRFTPLVYIALADDEHDARRIHRWVWSQGKAPCLVILCPDEVIVCSGFHFLTDTRWNDAVQREPLPWPTEGDLAPLLRDLAPDRLHASITWRDFTKSGKVGVDTALLEGLEGLHEYLADSIKSEKLKIPPDLINRLIGRLIYTYLLTDKKVIEVDGWECDAAGGNRFLEQQSSGFWTLQDRIDEIFNGGVFQISEHERSLITPSLLDLAIGFIRRGEKFDGNYRQTALFSIDLSAIRIETLSAVYEKFLRTESVEDANRDGVVYTRPFLADFMLNRVADSCKFNSDTKVLDPTCGSGVFLVAAFRHIVESELAGGVQRGRRYLSLRRLHELLKCCIYGVEKSSSAAQVATFSLYLNLLDYLDPADLAFRINGGSAEKVFPPLLGSNILAADFFSKKRFFPEVSFDVTVGNPPWKKLADVTKHSGDVEKYEIEWHDASQHVAWGLVKKYLKVGGRLALVLPAKSFAAPAAGRFVTAFAREADIDLVVNMSSWRRYLFVGAEDPAALMFATNRPPKAMGRTWFYMPRLWSQPFKPDAMWMLAVDRADVNSLPSAMAFANPESVFDAFVLKPYDRRVKQRLIGLYHGDKVTSLRGLLDDAGLELARGVTATELQIPGAARAAAGQLDPKRRDERRPVITDLTSVFSAHPDLQDLSIKQLPKNSVGERCKGPRLILARSMQYCYCTSQVFAVNPTFNLIFSIKPTPKRDEAGLLELLSRLGQYLMSDFARYQFALFGKLWQIDGKRAEKLDLERIVVPSLASLQSHADWDCSDSKARDVLKRMEMEEFLAPLEDYASFRSELENARWPTPRPLGDASVPKTYLAMLGDVLGSRLNEQVEVKAGKGNSVMTEIVLGFQSDLEDSAMGALSDGDGFQFFDSARLKRGNGRSQVIICKPKGSEHMTLERAYADGLHVINRLFLH</sequence>
<evidence type="ECO:0000313" key="7">
    <source>
        <dbReference type="EMBL" id="NMF90939.1"/>
    </source>
</evidence>
<keyword evidence="4" id="KW-0808">Transferase</keyword>
<protein>
    <recommendedName>
        <fullName evidence="2">site-specific DNA-methyltransferase (adenine-specific)</fullName>
        <ecNumber evidence="2">2.1.1.72</ecNumber>
    </recommendedName>
</protein>
<evidence type="ECO:0000256" key="4">
    <source>
        <dbReference type="ARBA" id="ARBA00022679"/>
    </source>
</evidence>
<evidence type="ECO:0000256" key="2">
    <source>
        <dbReference type="ARBA" id="ARBA00011900"/>
    </source>
</evidence>
<dbReference type="InterPro" id="IPR003356">
    <property type="entry name" value="DNA_methylase_A-5"/>
</dbReference>
<dbReference type="Gene3D" id="3.40.50.150">
    <property type="entry name" value="Vaccinia Virus protein VP39"/>
    <property type="match status" value="1"/>
</dbReference>
<evidence type="ECO:0000256" key="1">
    <source>
        <dbReference type="ARBA" id="ARBA00006594"/>
    </source>
</evidence>
<dbReference type="PANTHER" id="PTHR33841">
    <property type="entry name" value="DNA METHYLTRANSFERASE YEEA-RELATED"/>
    <property type="match status" value="1"/>
</dbReference>
<dbReference type="PANTHER" id="PTHR33841:SF1">
    <property type="entry name" value="DNA METHYLTRANSFERASE A"/>
    <property type="match status" value="1"/>
</dbReference>
<organism evidence="7 8">
    <name type="scientific">Aromatoleum petrolei</name>
    <dbReference type="NCBI Taxonomy" id="76116"/>
    <lineage>
        <taxon>Bacteria</taxon>
        <taxon>Pseudomonadati</taxon>
        <taxon>Pseudomonadota</taxon>
        <taxon>Betaproteobacteria</taxon>
        <taxon>Rhodocyclales</taxon>
        <taxon>Rhodocyclaceae</taxon>
        <taxon>Aromatoleum</taxon>
    </lineage>
</organism>
<dbReference type="InterPro" id="IPR050953">
    <property type="entry name" value="N4_N6_ade-DNA_methylase"/>
</dbReference>
<dbReference type="RefSeq" id="WP_169208270.1">
    <property type="nucleotide sequence ID" value="NZ_CP059560.1"/>
</dbReference>
<proteinExistence type="inferred from homology"/>
<comment type="caution">
    <text evidence="7">The sequence shown here is derived from an EMBL/GenBank/DDBJ whole genome shotgun (WGS) entry which is preliminary data.</text>
</comment>
<dbReference type="Proteomes" id="UP000652074">
    <property type="component" value="Unassembled WGS sequence"/>
</dbReference>
<dbReference type="PRINTS" id="PR00507">
    <property type="entry name" value="N12N6MTFRASE"/>
</dbReference>
<dbReference type="Pfam" id="PF02384">
    <property type="entry name" value="N6_Mtase"/>
    <property type="match status" value="1"/>
</dbReference>
<dbReference type="GO" id="GO:0032259">
    <property type="term" value="P:methylation"/>
    <property type="evidence" value="ECO:0007669"/>
    <property type="project" value="UniProtKB-KW"/>
</dbReference>
<keyword evidence="3 7" id="KW-0489">Methyltransferase</keyword>
<reference evidence="7 8" key="1">
    <citation type="submission" date="2019-12" db="EMBL/GenBank/DDBJ databases">
        <title>Comparative genomics gives insights into the taxonomy of the Azoarcus-Aromatoleum group and reveals separate origins of nif in the plant-associated Azoarcus and non-plant-associated Aromatoleum sub-groups.</title>
        <authorList>
            <person name="Lafos M."/>
            <person name="Maluk M."/>
            <person name="Batista M."/>
            <person name="Junghare M."/>
            <person name="Carmona M."/>
            <person name="Faoro H."/>
            <person name="Cruz L.M."/>
            <person name="Battistoni F."/>
            <person name="De Souza E."/>
            <person name="Pedrosa F."/>
            <person name="Chen W.-M."/>
            <person name="Poole P.S."/>
            <person name="Dixon R.A."/>
            <person name="James E.K."/>
        </authorList>
    </citation>
    <scope>NUCLEOTIDE SEQUENCE [LARGE SCALE GENOMIC DNA]</scope>
    <source>
        <strain evidence="7 8">ToN1</strain>
    </source>
</reference>
<dbReference type="GO" id="GO:0008168">
    <property type="term" value="F:methyltransferase activity"/>
    <property type="evidence" value="ECO:0007669"/>
    <property type="project" value="UniProtKB-KW"/>
</dbReference>
<comment type="catalytic activity">
    <reaction evidence="5">
        <text>a 2'-deoxyadenosine in DNA + S-adenosyl-L-methionine = an N(6)-methyl-2'-deoxyadenosine in DNA + S-adenosyl-L-homocysteine + H(+)</text>
        <dbReference type="Rhea" id="RHEA:15197"/>
        <dbReference type="Rhea" id="RHEA-COMP:12418"/>
        <dbReference type="Rhea" id="RHEA-COMP:12419"/>
        <dbReference type="ChEBI" id="CHEBI:15378"/>
        <dbReference type="ChEBI" id="CHEBI:57856"/>
        <dbReference type="ChEBI" id="CHEBI:59789"/>
        <dbReference type="ChEBI" id="CHEBI:90615"/>
        <dbReference type="ChEBI" id="CHEBI:90616"/>
        <dbReference type="EC" id="2.1.1.72"/>
    </reaction>
</comment>
<evidence type="ECO:0000256" key="5">
    <source>
        <dbReference type="ARBA" id="ARBA00047942"/>
    </source>
</evidence>
<keyword evidence="8" id="KW-1185">Reference proteome</keyword>
<comment type="similarity">
    <text evidence="1">Belongs to the N(4)/N(6)-methyltransferase family.</text>
</comment>
<name>A0ABX1MYE0_9RHOO</name>
<evidence type="ECO:0000256" key="3">
    <source>
        <dbReference type="ARBA" id="ARBA00022603"/>
    </source>
</evidence>
<gene>
    <name evidence="7" type="ORF">GPA26_20960</name>
</gene>
<dbReference type="SUPFAM" id="SSF53335">
    <property type="entry name" value="S-adenosyl-L-methionine-dependent methyltransferases"/>
    <property type="match status" value="1"/>
</dbReference>
<feature type="domain" description="DNA methylase adenine-specific" evidence="6">
    <location>
        <begin position="300"/>
        <end position="583"/>
    </location>
</feature>